<dbReference type="Proteomes" id="UP000075635">
    <property type="component" value="Unassembled WGS sequence"/>
</dbReference>
<gene>
    <name evidence="2" type="ORF">BE17_39905</name>
</gene>
<feature type="region of interest" description="Disordered" evidence="1">
    <location>
        <begin position="1"/>
        <end position="22"/>
    </location>
</feature>
<comment type="caution">
    <text evidence="2">The sequence shown here is derived from an EMBL/GenBank/DDBJ whole genome shotgun (WGS) entry which is preliminary data.</text>
</comment>
<feature type="compositionally biased region" description="Polar residues" evidence="1">
    <location>
        <begin position="13"/>
        <end position="22"/>
    </location>
</feature>
<reference evidence="2 3" key="1">
    <citation type="submission" date="2014-02" db="EMBL/GenBank/DDBJ databases">
        <title>The small core and large imbalanced accessory genome model reveals a collaborative survival strategy of Sorangium cellulosum strains in nature.</title>
        <authorList>
            <person name="Han K."/>
            <person name="Peng R."/>
            <person name="Blom J."/>
            <person name="Li Y.-Z."/>
        </authorList>
    </citation>
    <scope>NUCLEOTIDE SEQUENCE [LARGE SCALE GENOMIC DNA]</scope>
    <source>
        <strain evidence="2 3">So0011-07</strain>
    </source>
</reference>
<evidence type="ECO:0000256" key="1">
    <source>
        <dbReference type="SAM" id="MobiDB-lite"/>
    </source>
</evidence>
<evidence type="ECO:0000313" key="3">
    <source>
        <dbReference type="Proteomes" id="UP000075635"/>
    </source>
</evidence>
<name>A0A150RWR8_SORCE</name>
<organism evidence="2 3">
    <name type="scientific">Sorangium cellulosum</name>
    <name type="common">Polyangium cellulosum</name>
    <dbReference type="NCBI Taxonomy" id="56"/>
    <lineage>
        <taxon>Bacteria</taxon>
        <taxon>Pseudomonadati</taxon>
        <taxon>Myxococcota</taxon>
        <taxon>Polyangia</taxon>
        <taxon>Polyangiales</taxon>
        <taxon>Polyangiaceae</taxon>
        <taxon>Sorangium</taxon>
    </lineage>
</organism>
<evidence type="ECO:0000313" key="2">
    <source>
        <dbReference type="EMBL" id="KYF84228.1"/>
    </source>
</evidence>
<protein>
    <submittedName>
        <fullName evidence="2">Uncharacterized protein</fullName>
    </submittedName>
</protein>
<dbReference type="EMBL" id="JEMB01001964">
    <property type="protein sequence ID" value="KYF84228.1"/>
    <property type="molecule type" value="Genomic_DNA"/>
</dbReference>
<accession>A0A150RWR8</accession>
<dbReference type="AlphaFoldDB" id="A0A150RWR8"/>
<sequence length="61" mass="6765">MTGAARRAPPTTGAKTPKSSGLTMNIQASDDWVLPASRGVLAWHEYYVVQVRLRELFHLLV</sequence>
<proteinExistence type="predicted"/>